<organism evidence="1">
    <name type="scientific">Lepeophtheirus salmonis</name>
    <name type="common">Salmon louse</name>
    <name type="synonym">Caligus salmonis</name>
    <dbReference type="NCBI Taxonomy" id="72036"/>
    <lineage>
        <taxon>Eukaryota</taxon>
        <taxon>Metazoa</taxon>
        <taxon>Ecdysozoa</taxon>
        <taxon>Arthropoda</taxon>
        <taxon>Crustacea</taxon>
        <taxon>Multicrustacea</taxon>
        <taxon>Hexanauplia</taxon>
        <taxon>Copepoda</taxon>
        <taxon>Siphonostomatoida</taxon>
        <taxon>Caligidae</taxon>
        <taxon>Lepeophtheirus</taxon>
    </lineage>
</organism>
<reference evidence="1" key="1">
    <citation type="submission" date="2014-05" db="EMBL/GenBank/DDBJ databases">
        <authorList>
            <person name="Chronopoulou M."/>
        </authorList>
    </citation>
    <scope>NUCLEOTIDE SEQUENCE</scope>
    <source>
        <tissue evidence="1">Whole organism</tissue>
    </source>
</reference>
<dbReference type="AlphaFoldDB" id="A0A0K2UBL8"/>
<sequence>MCPVRKSGACFRVLISSLCFRRENLSENIFILIKYDTSSSNIFS</sequence>
<accession>A0A0K2UBL8</accession>
<dbReference type="EMBL" id="HACA01018104">
    <property type="protein sequence ID" value="CDW35465.1"/>
    <property type="molecule type" value="Transcribed_RNA"/>
</dbReference>
<name>A0A0K2UBL8_LEPSM</name>
<proteinExistence type="predicted"/>
<protein>
    <submittedName>
        <fullName evidence="1">Uncharacterized protein</fullName>
    </submittedName>
</protein>
<evidence type="ECO:0000313" key="1">
    <source>
        <dbReference type="EMBL" id="CDW35465.1"/>
    </source>
</evidence>